<dbReference type="SFLD" id="SFLDS00001">
    <property type="entry name" value="Enolase"/>
    <property type="match status" value="1"/>
</dbReference>
<evidence type="ECO:0000259" key="13">
    <source>
        <dbReference type="SMART" id="SM01192"/>
    </source>
</evidence>
<evidence type="ECO:0000256" key="3">
    <source>
        <dbReference type="ARBA" id="ARBA00012058"/>
    </source>
</evidence>
<dbReference type="CDD" id="cd03313">
    <property type="entry name" value="enolase"/>
    <property type="match status" value="1"/>
</dbReference>
<evidence type="ECO:0000256" key="6">
    <source>
        <dbReference type="ARBA" id="ARBA00022842"/>
    </source>
</evidence>
<dbReference type="SUPFAM" id="SSF51604">
    <property type="entry name" value="Enolase C-terminal domain-like"/>
    <property type="match status" value="1"/>
</dbReference>
<feature type="binding site" evidence="9">
    <location>
        <position position="371"/>
    </location>
    <ligand>
        <name>(2R)-2-phosphoglycerate</name>
        <dbReference type="ChEBI" id="CHEBI:58289"/>
    </ligand>
</feature>
<sequence>MAKITSVIGHEILDSRGNPTVGATVVLDDGTTASAAVPSGASTGSREAVELRDADKNRFGGKGVLKAVSAVNGELGKAVTGLEAADQRAVDQVMIDLDGTANKGRVGANAILAISLAALRAGAVSSGKEVFQHIAELAGNDSPTELPVPMFNVLNGGAHAMGSTDFQEFMVVPAGIGSFSEAIRCGAEMYQWLQKKLHADGHATTVGDEGGFAPQGLTNRQALEYATAAIEGAGYKPGEDVFIALDPASSEFYVDGIYDLSRESRKLSSEEMVEEYATLAKDFPIYSVEDGLAEDDWAGWEVQTAKTGDRIQLVGDDLYVTQARYVQQGIDTKAGNAVLVKLNQVGSVSETLDTVALAQNSDFGVVISHRSGETEDTSIADLAVGTSAGQIKTGAPARSERIAKYNRLLRIEELLGSKAQYAGKRVLPNS</sequence>
<dbReference type="InterPro" id="IPR029017">
    <property type="entry name" value="Enolase-like_N"/>
</dbReference>
<feature type="binding site" evidence="9 12">
    <location>
        <position position="316"/>
    </location>
    <ligand>
        <name>Mg(2+)</name>
        <dbReference type="ChEBI" id="CHEBI:18420"/>
    </ligand>
</feature>
<keyword evidence="6 9" id="KW-0460">Magnesium</keyword>
<dbReference type="GO" id="GO:0000015">
    <property type="term" value="C:phosphopyruvate hydratase complex"/>
    <property type="evidence" value="ECO:0007669"/>
    <property type="project" value="InterPro"/>
</dbReference>
<evidence type="ECO:0000313" key="18">
    <source>
        <dbReference type="Proteomes" id="UP001321249"/>
    </source>
</evidence>
<dbReference type="SMART" id="SM01193">
    <property type="entry name" value="Enolase_N"/>
    <property type="match status" value="1"/>
</dbReference>
<dbReference type="InterPro" id="IPR036849">
    <property type="entry name" value="Enolase-like_C_sf"/>
</dbReference>
<evidence type="ECO:0000256" key="2">
    <source>
        <dbReference type="ARBA" id="ARBA00009604"/>
    </source>
</evidence>
<evidence type="ECO:0000256" key="11">
    <source>
        <dbReference type="PIRSR" id="PIRSR001400-2"/>
    </source>
</evidence>
<name>A0AAJ5ZHM6_9CHLR</name>
<dbReference type="PANTHER" id="PTHR11902:SF1">
    <property type="entry name" value="ENOLASE"/>
    <property type="match status" value="1"/>
</dbReference>
<gene>
    <name evidence="9" type="primary">eno</name>
    <name evidence="15" type="ORF">GKO46_10395</name>
    <name evidence="16" type="ORF">GKO48_11145</name>
</gene>
<dbReference type="HAMAP" id="MF_00318">
    <property type="entry name" value="Enolase"/>
    <property type="match status" value="1"/>
</dbReference>
<evidence type="ECO:0000256" key="4">
    <source>
        <dbReference type="ARBA" id="ARBA00017068"/>
    </source>
</evidence>
<dbReference type="SFLD" id="SFLDG00178">
    <property type="entry name" value="enolase"/>
    <property type="match status" value="1"/>
</dbReference>
<feature type="binding site" evidence="9">
    <location>
        <position position="341"/>
    </location>
    <ligand>
        <name>(2R)-2-phosphoglycerate</name>
        <dbReference type="ChEBI" id="CHEBI:58289"/>
    </ligand>
</feature>
<feature type="binding site" evidence="11">
    <location>
        <position position="392"/>
    </location>
    <ligand>
        <name>substrate</name>
    </ligand>
</feature>
<dbReference type="InterPro" id="IPR020811">
    <property type="entry name" value="Enolase_N"/>
</dbReference>
<keyword evidence="8 9" id="KW-0456">Lyase</keyword>
<dbReference type="SUPFAM" id="SSF54826">
    <property type="entry name" value="Enolase N-terminal domain-like"/>
    <property type="match status" value="1"/>
</dbReference>
<reference evidence="17 18" key="1">
    <citation type="submission" date="2019-11" db="EMBL/GenBank/DDBJ databases">
        <authorList>
            <person name="Cho J.-C."/>
        </authorList>
    </citation>
    <scope>NUCLEOTIDE SEQUENCE [LARGE SCALE GENOMIC DNA]</scope>
    <source>
        <strain evidence="16 17">JH1073</strain>
        <strain evidence="15 18">JH702</strain>
    </source>
</reference>
<evidence type="ECO:0000256" key="1">
    <source>
        <dbReference type="ARBA" id="ARBA00005031"/>
    </source>
</evidence>
<feature type="active site" description="Proton acceptor" evidence="9 10">
    <location>
        <position position="341"/>
    </location>
</feature>
<dbReference type="Proteomes" id="UP001219901">
    <property type="component" value="Chromosome"/>
</dbReference>
<dbReference type="GO" id="GO:0004634">
    <property type="term" value="F:phosphopyruvate hydratase activity"/>
    <property type="evidence" value="ECO:0007669"/>
    <property type="project" value="UniProtKB-UniRule"/>
</dbReference>
<protein>
    <recommendedName>
        <fullName evidence="4 9">Enolase</fullName>
        <ecNumber evidence="3 9">4.2.1.11</ecNumber>
    </recommendedName>
    <alternativeName>
        <fullName evidence="9">2-phospho-D-glycerate hydro-lyase</fullName>
    </alternativeName>
    <alternativeName>
        <fullName evidence="9">2-phosphoglycerate dehydratase</fullName>
    </alternativeName>
</protein>
<feature type="binding site" evidence="11">
    <location>
        <begin position="368"/>
        <end position="371"/>
    </location>
    <ligand>
        <name>substrate</name>
    </ligand>
</feature>
<keyword evidence="9" id="KW-0963">Cytoplasm</keyword>
<dbReference type="Pfam" id="PF03952">
    <property type="entry name" value="Enolase_N"/>
    <property type="match status" value="1"/>
</dbReference>
<keyword evidence="7 9" id="KW-0324">Glycolysis</keyword>
<feature type="binding site" evidence="9">
    <location>
        <position position="370"/>
    </location>
    <ligand>
        <name>(2R)-2-phosphoglycerate</name>
        <dbReference type="ChEBI" id="CHEBI:58289"/>
    </ligand>
</feature>
<dbReference type="Gene3D" id="3.20.20.120">
    <property type="entry name" value="Enolase-like C-terminal domain"/>
    <property type="match status" value="1"/>
</dbReference>
<keyword evidence="5 9" id="KW-0964">Secreted</keyword>
<comment type="cofactor">
    <cofactor evidence="12">
        <name>Mg(2+)</name>
        <dbReference type="ChEBI" id="CHEBI:18420"/>
    </cofactor>
    <text evidence="12">Mg(2+) is required for catalysis and for stabilizing the dimer.</text>
</comment>
<dbReference type="InterPro" id="IPR020809">
    <property type="entry name" value="Enolase_CS"/>
</dbReference>
<comment type="similarity">
    <text evidence="2 9">Belongs to the enolase family.</text>
</comment>
<dbReference type="PROSITE" id="PS00164">
    <property type="entry name" value="ENOLASE"/>
    <property type="match status" value="1"/>
</dbReference>
<dbReference type="Proteomes" id="UP001321249">
    <property type="component" value="Unassembled WGS sequence"/>
</dbReference>
<feature type="binding site" evidence="9 12">
    <location>
        <position position="246"/>
    </location>
    <ligand>
        <name>Mg(2+)</name>
        <dbReference type="ChEBI" id="CHEBI:18420"/>
    </ligand>
</feature>
<feature type="domain" description="Enolase C-terminal TIM barrel" evidence="13">
    <location>
        <begin position="143"/>
        <end position="429"/>
    </location>
</feature>
<evidence type="ECO:0000256" key="7">
    <source>
        <dbReference type="ARBA" id="ARBA00023152"/>
    </source>
</evidence>
<evidence type="ECO:0000313" key="16">
    <source>
        <dbReference type="EMBL" id="WFG40151.1"/>
    </source>
</evidence>
<evidence type="ECO:0000313" key="17">
    <source>
        <dbReference type="Proteomes" id="UP001219901"/>
    </source>
</evidence>
<feature type="binding site" evidence="9">
    <location>
        <position position="392"/>
    </location>
    <ligand>
        <name>(2R)-2-phosphoglycerate</name>
        <dbReference type="ChEBI" id="CHEBI:58289"/>
    </ligand>
</feature>
<evidence type="ECO:0000256" key="10">
    <source>
        <dbReference type="PIRSR" id="PIRSR001400-1"/>
    </source>
</evidence>
<dbReference type="EMBL" id="CP046147">
    <property type="protein sequence ID" value="WFG40151.1"/>
    <property type="molecule type" value="Genomic_DNA"/>
</dbReference>
<reference evidence="17" key="3">
    <citation type="submission" date="2023-06" db="EMBL/GenBank/DDBJ databases">
        <title>Pangenomics reveal diversification of enzyme families and niche specialization in globally abundant SAR202 bacteria.</title>
        <authorList>
            <person name="Saw J.H.W."/>
        </authorList>
    </citation>
    <scope>NUCLEOTIDE SEQUENCE [LARGE SCALE GENOMIC DNA]</scope>
    <source>
        <strain evidence="17">JH1073</strain>
    </source>
</reference>
<dbReference type="AlphaFoldDB" id="A0AAJ5ZHM6"/>
<comment type="subcellular location">
    <subcellularLocation>
        <location evidence="9">Cytoplasm</location>
    </subcellularLocation>
    <subcellularLocation>
        <location evidence="9">Secreted</location>
    </subcellularLocation>
    <subcellularLocation>
        <location evidence="9">Cell surface</location>
    </subcellularLocation>
    <text evidence="9">Fractions of enolase are present in both the cytoplasm and on the cell surface.</text>
</comment>
<dbReference type="GO" id="GO:0006096">
    <property type="term" value="P:glycolytic process"/>
    <property type="evidence" value="ECO:0007669"/>
    <property type="project" value="UniProtKB-UniRule"/>
</dbReference>
<dbReference type="GO" id="GO:0009986">
    <property type="term" value="C:cell surface"/>
    <property type="evidence" value="ECO:0007669"/>
    <property type="project" value="UniProtKB-SubCell"/>
</dbReference>
<keyword evidence="17" id="KW-1185">Reference proteome</keyword>
<feature type="binding site" evidence="11">
    <location>
        <position position="289"/>
    </location>
    <ligand>
        <name>substrate</name>
    </ligand>
</feature>
<dbReference type="SFLD" id="SFLDF00002">
    <property type="entry name" value="enolase"/>
    <property type="match status" value="1"/>
</dbReference>
<feature type="binding site" evidence="11">
    <location>
        <position position="159"/>
    </location>
    <ligand>
        <name>substrate</name>
    </ligand>
</feature>
<dbReference type="SMART" id="SM01192">
    <property type="entry name" value="Enolase_C"/>
    <property type="match status" value="1"/>
</dbReference>
<dbReference type="NCBIfam" id="TIGR01060">
    <property type="entry name" value="eno"/>
    <property type="match status" value="1"/>
</dbReference>
<dbReference type="PANTHER" id="PTHR11902">
    <property type="entry name" value="ENOLASE"/>
    <property type="match status" value="1"/>
</dbReference>
<comment type="cofactor">
    <cofactor evidence="9">
        <name>Mg(2+)</name>
        <dbReference type="ChEBI" id="CHEBI:18420"/>
    </cofactor>
    <text evidence="9">Binds a second Mg(2+) ion via substrate during catalysis.</text>
</comment>
<comment type="catalytic activity">
    <reaction evidence="9">
        <text>(2R)-2-phosphoglycerate = phosphoenolpyruvate + H2O</text>
        <dbReference type="Rhea" id="RHEA:10164"/>
        <dbReference type="ChEBI" id="CHEBI:15377"/>
        <dbReference type="ChEBI" id="CHEBI:58289"/>
        <dbReference type="ChEBI" id="CHEBI:58702"/>
        <dbReference type="EC" id="4.2.1.11"/>
    </reaction>
</comment>
<dbReference type="InterPro" id="IPR000941">
    <property type="entry name" value="Enolase"/>
</dbReference>
<evidence type="ECO:0000256" key="12">
    <source>
        <dbReference type="PIRSR" id="PIRSR001400-3"/>
    </source>
</evidence>
<comment type="pathway">
    <text evidence="1 9">Carbohydrate degradation; glycolysis; pyruvate from D-glyceraldehyde 3-phosphate: step 4/5.</text>
</comment>
<dbReference type="Pfam" id="PF00113">
    <property type="entry name" value="Enolase_C"/>
    <property type="match status" value="1"/>
</dbReference>
<proteinExistence type="inferred from homology"/>
<evidence type="ECO:0000256" key="8">
    <source>
        <dbReference type="ARBA" id="ARBA00023239"/>
    </source>
</evidence>
<dbReference type="InterPro" id="IPR020810">
    <property type="entry name" value="Enolase_C"/>
</dbReference>
<feature type="active site" description="Proton donor" evidence="9 10">
    <location>
        <position position="209"/>
    </location>
</feature>
<evidence type="ECO:0000313" key="15">
    <source>
        <dbReference type="EMBL" id="MDG0867473.1"/>
    </source>
</evidence>
<reference evidence="16" key="2">
    <citation type="journal article" date="2023" name="Nat. Commun.">
        <title>Cultivation of marine bacteria of the SAR202 clade.</title>
        <authorList>
            <person name="Lim Y."/>
            <person name="Seo J.H."/>
            <person name="Giovannoni S.J."/>
            <person name="Kang I."/>
            <person name="Cho J.C."/>
        </authorList>
    </citation>
    <scope>NUCLEOTIDE SEQUENCE</scope>
    <source>
        <strain evidence="16">JH1073</strain>
    </source>
</reference>
<dbReference type="EMBL" id="WMBE01000003">
    <property type="protein sequence ID" value="MDG0867473.1"/>
    <property type="molecule type" value="Genomic_DNA"/>
</dbReference>
<keyword evidence="9 12" id="KW-0479">Metal-binding</keyword>
<evidence type="ECO:0000256" key="5">
    <source>
        <dbReference type="ARBA" id="ARBA00022525"/>
    </source>
</evidence>
<comment type="function">
    <text evidence="9">Catalyzes the reversible conversion of 2-phosphoglycerate (2-PG) into phosphoenolpyruvate (PEP). It is essential for the degradation of carbohydrates via glycolysis.</text>
</comment>
<feature type="binding site" evidence="9 12">
    <location>
        <position position="289"/>
    </location>
    <ligand>
        <name>Mg(2+)</name>
        <dbReference type="ChEBI" id="CHEBI:18420"/>
    </ligand>
</feature>
<dbReference type="GO" id="GO:0005576">
    <property type="term" value="C:extracellular region"/>
    <property type="evidence" value="ECO:0007669"/>
    <property type="project" value="UniProtKB-SubCell"/>
</dbReference>
<organism evidence="16 17">
    <name type="scientific">Candidatus Lucifugimonas marina</name>
    <dbReference type="NCBI Taxonomy" id="3038979"/>
    <lineage>
        <taxon>Bacteria</taxon>
        <taxon>Bacillati</taxon>
        <taxon>Chloroflexota</taxon>
        <taxon>Dehalococcoidia</taxon>
        <taxon>SAR202 cluster</taxon>
        <taxon>Candidatus Lucifugimonadales</taxon>
        <taxon>Candidatus Lucifugimonadaceae</taxon>
        <taxon>Candidatus Lucifugimonas</taxon>
    </lineage>
</organism>
<dbReference type="EC" id="4.2.1.11" evidence="3 9"/>
<dbReference type="RefSeq" id="WP_342825871.1">
    <property type="nucleotide sequence ID" value="NZ_CP046146.1"/>
</dbReference>
<feature type="domain" description="Enolase N-terminal" evidence="14">
    <location>
        <begin position="4"/>
        <end position="134"/>
    </location>
</feature>
<dbReference type="PIRSF" id="PIRSF001400">
    <property type="entry name" value="Enolase"/>
    <property type="match status" value="1"/>
</dbReference>
<feature type="binding site" evidence="11">
    <location>
        <position position="168"/>
    </location>
    <ligand>
        <name>substrate</name>
    </ligand>
</feature>
<feature type="binding site" evidence="11">
    <location>
        <position position="316"/>
    </location>
    <ligand>
        <name>substrate</name>
    </ligand>
</feature>
<evidence type="ECO:0000256" key="9">
    <source>
        <dbReference type="HAMAP-Rule" id="MF_00318"/>
    </source>
</evidence>
<dbReference type="PRINTS" id="PR00148">
    <property type="entry name" value="ENOLASE"/>
</dbReference>
<dbReference type="Gene3D" id="3.30.390.10">
    <property type="entry name" value="Enolase-like, N-terminal domain"/>
    <property type="match status" value="1"/>
</dbReference>
<evidence type="ECO:0000259" key="14">
    <source>
        <dbReference type="SMART" id="SM01193"/>
    </source>
</evidence>
<dbReference type="GO" id="GO:0000287">
    <property type="term" value="F:magnesium ion binding"/>
    <property type="evidence" value="ECO:0007669"/>
    <property type="project" value="UniProtKB-UniRule"/>
</dbReference>
<feature type="binding site" evidence="9">
    <location>
        <position position="167"/>
    </location>
    <ligand>
        <name>(2R)-2-phosphoglycerate</name>
        <dbReference type="ChEBI" id="CHEBI:58289"/>
    </ligand>
</feature>
<accession>A0AAJ5ZHM6</accession>